<dbReference type="AlphaFoldDB" id="A0A7S1TEB1"/>
<name>A0A7S1TEB1_9RHOD</name>
<feature type="region of interest" description="Disordered" evidence="1">
    <location>
        <begin position="562"/>
        <end position="585"/>
    </location>
</feature>
<dbReference type="EMBL" id="HBGH01010941">
    <property type="protein sequence ID" value="CAD9234008.1"/>
    <property type="molecule type" value="Transcribed_RNA"/>
</dbReference>
<feature type="region of interest" description="Disordered" evidence="1">
    <location>
        <begin position="162"/>
        <end position="285"/>
    </location>
</feature>
<organism evidence="2">
    <name type="scientific">Compsopogon caeruleus</name>
    <dbReference type="NCBI Taxonomy" id="31354"/>
    <lineage>
        <taxon>Eukaryota</taxon>
        <taxon>Rhodophyta</taxon>
        <taxon>Compsopogonophyceae</taxon>
        <taxon>Compsopogonales</taxon>
        <taxon>Compsopogonaceae</taxon>
        <taxon>Compsopogon</taxon>
    </lineage>
</organism>
<feature type="compositionally biased region" description="Polar residues" evidence="1">
    <location>
        <begin position="222"/>
        <end position="233"/>
    </location>
</feature>
<accession>A0A7S1TEB1</accession>
<sequence>MDEVREEKECRLEGPGKVEVGILDVVEWGVRNGRNGMNSQGGSWKGRMFQTREDEVLPACKDEVREQERAERDGSREGKWNRPVGRMVKDWECPESCTKYIGFPQEQVPVHEITGGNLPVHSMGSGTHSNMRSISKKRVRKLLNANPFDGIMVQTPLEDAHNRATGKVNQSKQTLSNHVHSSVTHTQNASEVTSDQEGRHTQHRGLLLRNNDRTVAQHRSPEQTNAGIPNTPGQEFLASRAPVKQAQSENQGTPESRSTRRSRSTEEGSCSEYKFTERGFGGTDKRDYSRRYFHHETCDDAGQYVTHVVIYQPVYLPLSSCQAMFGPDAAKPVKPPENQTVPFNVFDAPKKPAKKQNKEHRKRRRDPAGCPDPFNLQKEMSGAVQSKASTKHAGQVQLVTEQEYKRKFQEVAGKRPRRRIQFLQGKTNRKKKPVESMDTTSTEDCSQESDADTLNDRTMPLASEQTEPEHLAEEGVDHRSFNPSVHSKDGGWGSKLHQFERLHQGSFSGMDDPAESGGNKVEIWHQVELTRDKGIVQVSNYPSSACTPTSSLWGGLPETLRKGIDEHGPQSEHASKDVGTSVKSDPQRVVQMKQRILQNLSHVNQKIDRRGSDCKFPYPPDAGKPSSVSPWPLPKPGQSSEDKSIMAEESAAPSVQDIRPVPPSSVMNMNGSVKDHAYIGSAGYESRVHSQRRSSHRFPSPKRDADNGTRAPTAPHLGSTQRQWILKLRELNSACSSVTN</sequence>
<protein>
    <submittedName>
        <fullName evidence="2">Uncharacterized protein</fullName>
    </submittedName>
</protein>
<gene>
    <name evidence="2" type="ORF">CCAE0312_LOCUS6096</name>
</gene>
<feature type="compositionally biased region" description="Basic and acidic residues" evidence="1">
    <location>
        <begin position="562"/>
        <end position="576"/>
    </location>
</feature>
<proteinExistence type="predicted"/>
<feature type="compositionally biased region" description="Basic residues" evidence="1">
    <location>
        <begin position="689"/>
        <end position="700"/>
    </location>
</feature>
<feature type="compositionally biased region" description="Polar residues" evidence="1">
    <location>
        <begin position="245"/>
        <end position="254"/>
    </location>
</feature>
<reference evidence="2" key="1">
    <citation type="submission" date="2021-01" db="EMBL/GenBank/DDBJ databases">
        <authorList>
            <person name="Corre E."/>
            <person name="Pelletier E."/>
            <person name="Niang G."/>
            <person name="Scheremetjew M."/>
            <person name="Finn R."/>
            <person name="Kale V."/>
            <person name="Holt S."/>
            <person name="Cochrane G."/>
            <person name="Meng A."/>
            <person name="Brown T."/>
            <person name="Cohen L."/>
        </authorList>
    </citation>
    <scope>NUCLEOTIDE SEQUENCE</scope>
    <source>
        <strain evidence="2">SAG 36.94</strain>
    </source>
</reference>
<evidence type="ECO:0000256" key="1">
    <source>
        <dbReference type="SAM" id="MobiDB-lite"/>
    </source>
</evidence>
<feature type="compositionally biased region" description="Basic residues" evidence="1">
    <location>
        <begin position="351"/>
        <end position="365"/>
    </location>
</feature>
<feature type="compositionally biased region" description="Polar residues" evidence="1">
    <location>
        <begin position="167"/>
        <end position="195"/>
    </location>
</feature>
<feature type="region of interest" description="Disordered" evidence="1">
    <location>
        <begin position="334"/>
        <end position="389"/>
    </location>
</feature>
<evidence type="ECO:0000313" key="2">
    <source>
        <dbReference type="EMBL" id="CAD9234008.1"/>
    </source>
</evidence>
<feature type="region of interest" description="Disordered" evidence="1">
    <location>
        <begin position="410"/>
        <end position="453"/>
    </location>
</feature>
<feature type="region of interest" description="Disordered" evidence="1">
    <location>
        <begin position="604"/>
        <end position="722"/>
    </location>
</feature>